<dbReference type="GO" id="GO:0016491">
    <property type="term" value="F:oxidoreductase activity"/>
    <property type="evidence" value="ECO:0007669"/>
    <property type="project" value="UniProtKB-KW"/>
</dbReference>
<dbReference type="CDD" id="cd19946">
    <property type="entry name" value="GlpA-like_Fer2_BFD-like"/>
    <property type="match status" value="1"/>
</dbReference>
<dbReference type="PANTHER" id="PTHR42949">
    <property type="entry name" value="ANAEROBIC GLYCEROL-3-PHOSPHATE DEHYDROGENASE SUBUNIT B"/>
    <property type="match status" value="1"/>
</dbReference>
<sequence length="532" mass="55797">MTIDPHSVAGKCLEIAHQTQVLVVGAGPAGIAAARRAHAGGAQVMLVDENPVPFEVMSESVPQIWGGRMGAEIRNRNAMMERMLEARPDLADLFEKGVDVRLGTACWGLFANQPNLGWMPGLVAGLIDDDQGSHLVRAEQVIVAAGRRDMGLAFPGWDLPGVLGASAAVVLAGFYGAFEGRRAVMLGSGSEALLAAQDLIAAGVEIAAVVEQAATPLDPALAAELQARGVDVLCSNAPRGILFDAAGVTGLTLRDRQIACDCVLLGVGAVPMIDLIQAAGARCAFDNDRSGFVPVLDAAMQTTLQGIRAAGDCAGIWAAKSADESIARAEGETAAAAALAALGLGLGLGAADASPAALSGPRVAPDLGQYRKDWVRASVVEAIAEMPVCQCEEVTAREILEVRPPRYLKTPPIANETRSLVQILGDGPPDPDQVKRLTRAGMGPCQGRRCREQIQALLALQEDLALGAVPLAGYRSPVRPMTLAEATAPEDPAIAEVWDSWFGMPRQWVPFWDVEPQYTVAALATEKEHVSE</sequence>
<evidence type="ECO:0000259" key="2">
    <source>
        <dbReference type="Pfam" id="PF07992"/>
    </source>
</evidence>
<keyword evidence="3" id="KW-0614">Plasmid</keyword>
<protein>
    <submittedName>
        <fullName evidence="3">(2Fe-2S)-binding protein</fullName>
    </submittedName>
</protein>
<dbReference type="PANTHER" id="PTHR42949:SF3">
    <property type="entry name" value="ANAEROBIC GLYCEROL-3-PHOSPHATE DEHYDROGENASE SUBUNIT B"/>
    <property type="match status" value="1"/>
</dbReference>
<evidence type="ECO:0000313" key="3">
    <source>
        <dbReference type="EMBL" id="AYF03169.1"/>
    </source>
</evidence>
<evidence type="ECO:0000313" key="4">
    <source>
        <dbReference type="Proteomes" id="UP000272010"/>
    </source>
</evidence>
<dbReference type="InterPro" id="IPR051691">
    <property type="entry name" value="Metab_Enz_Cyan_OpOx_G3PDH"/>
</dbReference>
<dbReference type="AlphaFoldDB" id="A0A386US96"/>
<geneLocation type="plasmid" evidence="4">
    <name>pyee1</name>
</geneLocation>
<dbReference type="Gene3D" id="3.50.50.60">
    <property type="entry name" value="FAD/NAD(P)-binding domain"/>
    <property type="match status" value="3"/>
</dbReference>
<dbReference type="InterPro" id="IPR041854">
    <property type="entry name" value="BFD-like_2Fe2S-bd_dom_sf"/>
</dbReference>
<reference evidence="4" key="1">
    <citation type="submission" date="2018-07" db="EMBL/GenBank/DDBJ databases">
        <title>Genome Structure of the Opportunistic Pathogen Paracoccus yeei (Alphaproteobacteria) and Identification of Putative Virulence Factors.</title>
        <authorList>
            <person name="Lasek R."/>
            <person name="Szuplewska M."/>
            <person name="Mitura M."/>
            <person name="Decewicz P."/>
            <person name="Chmielowska C."/>
            <person name="Pawlot A."/>
            <person name="Sentkowska D."/>
            <person name="Czarnecki J."/>
            <person name="Bartosik D."/>
        </authorList>
    </citation>
    <scope>NUCLEOTIDE SEQUENCE [LARGE SCALE GENOMIC DNA]</scope>
    <source>
        <strain evidence="4">CCUG 32053</strain>
        <plasmid evidence="4">pyee1</plasmid>
    </source>
</reference>
<dbReference type="EMBL" id="CP031079">
    <property type="protein sequence ID" value="AYF03169.1"/>
    <property type="molecule type" value="Genomic_DNA"/>
</dbReference>
<name>A0A386US96_9RHOB</name>
<keyword evidence="1" id="KW-0560">Oxidoreductase</keyword>
<proteinExistence type="predicted"/>
<gene>
    <name evidence="3" type="ORF">PY32053_03612</name>
</gene>
<dbReference type="Proteomes" id="UP000272010">
    <property type="component" value="Plasmid pYEE1"/>
</dbReference>
<accession>A0A386US96</accession>
<dbReference type="PRINTS" id="PR00368">
    <property type="entry name" value="FADPNR"/>
</dbReference>
<dbReference type="Gene3D" id="1.10.10.1100">
    <property type="entry name" value="BFD-like [2Fe-2S]-binding domain"/>
    <property type="match status" value="1"/>
</dbReference>
<evidence type="ECO:0000256" key="1">
    <source>
        <dbReference type="ARBA" id="ARBA00023002"/>
    </source>
</evidence>
<organism evidence="3 4">
    <name type="scientific">Paracoccus yeei</name>
    <dbReference type="NCBI Taxonomy" id="147645"/>
    <lineage>
        <taxon>Bacteria</taxon>
        <taxon>Pseudomonadati</taxon>
        <taxon>Pseudomonadota</taxon>
        <taxon>Alphaproteobacteria</taxon>
        <taxon>Rhodobacterales</taxon>
        <taxon>Paracoccaceae</taxon>
        <taxon>Paracoccus</taxon>
    </lineage>
</organism>
<dbReference type="SUPFAM" id="SSF51905">
    <property type="entry name" value="FAD/NAD(P)-binding domain"/>
    <property type="match status" value="1"/>
</dbReference>
<dbReference type="InterPro" id="IPR023753">
    <property type="entry name" value="FAD/NAD-binding_dom"/>
</dbReference>
<dbReference type="PRINTS" id="PR00411">
    <property type="entry name" value="PNDRDTASEI"/>
</dbReference>
<dbReference type="RefSeq" id="WP_120443794.1">
    <property type="nucleotide sequence ID" value="NZ_CP031079.1"/>
</dbReference>
<dbReference type="Pfam" id="PF07992">
    <property type="entry name" value="Pyr_redox_2"/>
    <property type="match status" value="1"/>
</dbReference>
<feature type="domain" description="FAD/NAD(P)-binding" evidence="2">
    <location>
        <begin position="20"/>
        <end position="320"/>
    </location>
</feature>
<dbReference type="InterPro" id="IPR036188">
    <property type="entry name" value="FAD/NAD-bd_sf"/>
</dbReference>